<keyword evidence="2" id="KW-1185">Reference proteome</keyword>
<proteinExistence type="predicted"/>
<evidence type="ECO:0000313" key="1">
    <source>
        <dbReference type="EnsemblPlants" id="AVESA.00010b.r2.4DG0786280.1.CDS.1"/>
    </source>
</evidence>
<evidence type="ECO:0000313" key="2">
    <source>
        <dbReference type="Proteomes" id="UP001732700"/>
    </source>
</evidence>
<dbReference type="EnsemblPlants" id="AVESA.00010b.r2.4DG0786280.1">
    <property type="protein sequence ID" value="AVESA.00010b.r2.4DG0786280.1.CDS.1"/>
    <property type="gene ID" value="AVESA.00010b.r2.4DG0786280"/>
</dbReference>
<organism evidence="1 2">
    <name type="scientific">Avena sativa</name>
    <name type="common">Oat</name>
    <dbReference type="NCBI Taxonomy" id="4498"/>
    <lineage>
        <taxon>Eukaryota</taxon>
        <taxon>Viridiplantae</taxon>
        <taxon>Streptophyta</taxon>
        <taxon>Embryophyta</taxon>
        <taxon>Tracheophyta</taxon>
        <taxon>Spermatophyta</taxon>
        <taxon>Magnoliopsida</taxon>
        <taxon>Liliopsida</taxon>
        <taxon>Poales</taxon>
        <taxon>Poaceae</taxon>
        <taxon>BOP clade</taxon>
        <taxon>Pooideae</taxon>
        <taxon>Poodae</taxon>
        <taxon>Poeae</taxon>
        <taxon>Poeae Chloroplast Group 1 (Aveneae type)</taxon>
        <taxon>Aveninae</taxon>
        <taxon>Avena</taxon>
    </lineage>
</organism>
<accession>A0ACD5XGJ2</accession>
<dbReference type="Proteomes" id="UP001732700">
    <property type="component" value="Chromosome 4D"/>
</dbReference>
<name>A0ACD5XGJ2_AVESA</name>
<reference evidence="1" key="1">
    <citation type="submission" date="2021-05" db="EMBL/GenBank/DDBJ databases">
        <authorList>
            <person name="Scholz U."/>
            <person name="Mascher M."/>
            <person name="Fiebig A."/>
        </authorList>
    </citation>
    <scope>NUCLEOTIDE SEQUENCE [LARGE SCALE GENOMIC DNA]</scope>
</reference>
<protein>
    <submittedName>
        <fullName evidence="1">Uncharacterized protein</fullName>
    </submittedName>
</protein>
<sequence>MATAGATPLLLGLPDEIVIWEILVRLNPKSILRCRAVCRAWRHATSTRSFLLAHHGRQPNLPIICVGRNFLAFDHRAACDHLHTVAQLDASFDLEASCDGLLVLSKRSTTDTCFFVCNPATHEHALLGRARDLDIMGMYPHRPTGEYRLLLHRRTQRRWMAADLLPEGEIGCYIFTLGSDQPPRYIGWPEIYPSYFNPLVLVRDNLHWDPSLFQDEGKPIVFDTQAEMFREMRAPITPSNSYIFETHGTLGIYNRVKRDGKTEIVDIWVLQDYECEVWDFKYRIELPVAEIRGRFEGSDSFWFMNLVSVEGDMLLLVSFGQWLLHIDSDGRLVESFHRDGEGRHSLTGFLLKQTLVPHTFFTALEGYAVNGSPFI</sequence>
<reference evidence="1" key="2">
    <citation type="submission" date="2025-09" db="UniProtKB">
        <authorList>
            <consortium name="EnsemblPlants"/>
        </authorList>
    </citation>
    <scope>IDENTIFICATION</scope>
</reference>